<dbReference type="Gene3D" id="2.30.110.10">
    <property type="entry name" value="Electron Transport, Fmn-binding Protein, Chain A"/>
    <property type="match status" value="1"/>
</dbReference>
<keyword evidence="2" id="KW-0285">Flavoprotein</keyword>
<dbReference type="RefSeq" id="WP_346239940.1">
    <property type="nucleotide sequence ID" value="NZ_JAZHYP010000001.1"/>
</dbReference>
<dbReference type="InterPro" id="IPR012349">
    <property type="entry name" value="Split_barrel_FMN-bd"/>
</dbReference>
<feature type="domain" description="Flavin reductase like" evidence="5">
    <location>
        <begin position="42"/>
        <end position="168"/>
    </location>
</feature>
<evidence type="ECO:0000259" key="5">
    <source>
        <dbReference type="Pfam" id="PF01613"/>
    </source>
</evidence>
<dbReference type="PANTHER" id="PTHR33798">
    <property type="entry name" value="FLAVOPROTEIN OXYGENASE"/>
    <property type="match status" value="1"/>
</dbReference>
<accession>A0ABV0AAA3</accession>
<evidence type="ECO:0000256" key="3">
    <source>
        <dbReference type="ARBA" id="ARBA00022643"/>
    </source>
</evidence>
<dbReference type="SUPFAM" id="SSF50475">
    <property type="entry name" value="FMN-binding split barrel"/>
    <property type="match status" value="1"/>
</dbReference>
<evidence type="ECO:0000256" key="2">
    <source>
        <dbReference type="ARBA" id="ARBA00022630"/>
    </source>
</evidence>
<dbReference type="PANTHER" id="PTHR33798:SF5">
    <property type="entry name" value="FLAVIN REDUCTASE LIKE DOMAIN-CONTAINING PROTEIN"/>
    <property type="match status" value="1"/>
</dbReference>
<keyword evidence="3" id="KW-0288">FMN</keyword>
<reference evidence="6 7" key="1">
    <citation type="submission" date="2024-01" db="EMBL/GenBank/DDBJ databases">
        <title>Mariniflexile litorale sp. nov., isolated from the shallow sediments of the Sea of Japan.</title>
        <authorList>
            <person name="Romanenko L."/>
            <person name="Bystritskaya E."/>
            <person name="Isaeva M."/>
        </authorList>
    </citation>
    <scope>NUCLEOTIDE SEQUENCE [LARGE SCALE GENOMIC DNA]</scope>
    <source>
        <strain evidence="6 7">KCTC 32427</strain>
    </source>
</reference>
<evidence type="ECO:0000256" key="1">
    <source>
        <dbReference type="ARBA" id="ARBA00001917"/>
    </source>
</evidence>
<organism evidence="6 7">
    <name type="scientific">Mariniflexile soesokkakense</name>
    <dbReference type="NCBI Taxonomy" id="1343160"/>
    <lineage>
        <taxon>Bacteria</taxon>
        <taxon>Pseudomonadati</taxon>
        <taxon>Bacteroidota</taxon>
        <taxon>Flavobacteriia</taxon>
        <taxon>Flavobacteriales</taxon>
        <taxon>Flavobacteriaceae</taxon>
        <taxon>Mariniflexile</taxon>
    </lineage>
</organism>
<name>A0ABV0AAA3_9FLAO</name>
<comment type="caution">
    <text evidence="6">The sequence shown here is derived from an EMBL/GenBank/DDBJ whole genome shotgun (WGS) entry which is preliminary data.</text>
</comment>
<evidence type="ECO:0000313" key="7">
    <source>
        <dbReference type="Proteomes" id="UP001416393"/>
    </source>
</evidence>
<dbReference type="InterPro" id="IPR002563">
    <property type="entry name" value="Flavin_Rdtase-like_dom"/>
</dbReference>
<proteinExistence type="inferred from homology"/>
<comment type="similarity">
    <text evidence="4">Belongs to the flavoredoxin family.</text>
</comment>
<dbReference type="EMBL" id="JAZHYP010000001">
    <property type="protein sequence ID" value="MEN3322394.1"/>
    <property type="molecule type" value="Genomic_DNA"/>
</dbReference>
<evidence type="ECO:0000313" key="6">
    <source>
        <dbReference type="EMBL" id="MEN3322394.1"/>
    </source>
</evidence>
<keyword evidence="7" id="KW-1185">Reference proteome</keyword>
<sequence length="213" mass="24132">MPHFNQKDIKNLQHLYKINLINSCSGFKSANLIGSKSIKNISNVAIFSSVTHIGSDPALLGVFFRPTTAIRNTYDNIKEMGFYTINHVYESILENAHHTSAKYDAHFSEFDATNLQETYKNNFRAPYVKGSPVQMGMEYVEEYPINANGTILLIGEIKDLYIQDDLLETDGFINLSKANIVTINGLDGYLIPKFKTRLTYQRPKKLSDTNPIK</sequence>
<dbReference type="Pfam" id="PF01613">
    <property type="entry name" value="Flavin_Reduct"/>
    <property type="match status" value="1"/>
</dbReference>
<comment type="cofactor">
    <cofactor evidence="1">
        <name>FMN</name>
        <dbReference type="ChEBI" id="CHEBI:58210"/>
    </cofactor>
</comment>
<protein>
    <submittedName>
        <fullName evidence="6">Flavin reductase</fullName>
    </submittedName>
</protein>
<gene>
    <name evidence="6" type="ORF">VP395_01520</name>
</gene>
<evidence type="ECO:0000256" key="4">
    <source>
        <dbReference type="ARBA" id="ARBA00038054"/>
    </source>
</evidence>
<dbReference type="Proteomes" id="UP001416393">
    <property type="component" value="Unassembled WGS sequence"/>
</dbReference>